<evidence type="ECO:0008006" key="4">
    <source>
        <dbReference type="Google" id="ProtNLM"/>
    </source>
</evidence>
<sequence length="218" mass="22221">MPKSNAIARLLIAVSTALLLSVAPAKADFEISVGSGTVDPGGNLLLDIGIASDAPPQNLAEFELILQITPLSAAPGSSLVFVDPQSETFLQNADYIFVGNSDSVINGFDATLVSSPVEIIVSDGTADFSNTSVTGGHLLASVDLAHLLGGSSAAATAGDQYGVSVRPESFFAQASGDEIDFSFTPGVVTVGAVAIPEPAAATMLMLASCGVVLQRRRR</sequence>
<keyword evidence="1" id="KW-0732">Signal</keyword>
<dbReference type="EMBL" id="CP036432">
    <property type="protein sequence ID" value="QDV81922.1"/>
    <property type="molecule type" value="Genomic_DNA"/>
</dbReference>
<evidence type="ECO:0000256" key="1">
    <source>
        <dbReference type="SAM" id="SignalP"/>
    </source>
</evidence>
<protein>
    <recommendedName>
        <fullName evidence="4">PEP-CTERM protein-sorting domain-containing protein</fullName>
    </recommendedName>
</protein>
<reference evidence="2 3" key="1">
    <citation type="submission" date="2019-02" db="EMBL/GenBank/DDBJ databases">
        <title>Deep-cultivation of Planctomycetes and their phenomic and genomic characterization uncovers novel biology.</title>
        <authorList>
            <person name="Wiegand S."/>
            <person name="Jogler M."/>
            <person name="Boedeker C."/>
            <person name="Pinto D."/>
            <person name="Vollmers J."/>
            <person name="Rivas-Marin E."/>
            <person name="Kohn T."/>
            <person name="Peeters S.H."/>
            <person name="Heuer A."/>
            <person name="Rast P."/>
            <person name="Oberbeckmann S."/>
            <person name="Bunk B."/>
            <person name="Jeske O."/>
            <person name="Meyerdierks A."/>
            <person name="Storesund J.E."/>
            <person name="Kallscheuer N."/>
            <person name="Luecker S."/>
            <person name="Lage O.M."/>
            <person name="Pohl T."/>
            <person name="Merkel B.J."/>
            <person name="Hornburger P."/>
            <person name="Mueller R.-W."/>
            <person name="Bruemmer F."/>
            <person name="Labrenz M."/>
            <person name="Spormann A.M."/>
            <person name="Op den Camp H."/>
            <person name="Overmann J."/>
            <person name="Amann R."/>
            <person name="Jetten M.S.M."/>
            <person name="Mascher T."/>
            <person name="Medema M.H."/>
            <person name="Devos D.P."/>
            <person name="Kaster A.-K."/>
            <person name="Ovreas L."/>
            <person name="Rohde M."/>
            <person name="Galperin M.Y."/>
            <person name="Jogler C."/>
        </authorList>
    </citation>
    <scope>NUCLEOTIDE SEQUENCE [LARGE SCALE GENOMIC DNA]</scope>
    <source>
        <strain evidence="2 3">TBK1r</strain>
    </source>
</reference>
<feature type="signal peptide" evidence="1">
    <location>
        <begin position="1"/>
        <end position="27"/>
    </location>
</feature>
<accession>A0ABX5XIW8</accession>
<organism evidence="2 3">
    <name type="scientific">Stieleria magnilauensis</name>
    <dbReference type="NCBI Taxonomy" id="2527963"/>
    <lineage>
        <taxon>Bacteria</taxon>
        <taxon>Pseudomonadati</taxon>
        <taxon>Planctomycetota</taxon>
        <taxon>Planctomycetia</taxon>
        <taxon>Pirellulales</taxon>
        <taxon>Pirellulaceae</taxon>
        <taxon>Stieleria</taxon>
    </lineage>
</organism>
<gene>
    <name evidence="2" type="ORF">TBK1r_08450</name>
</gene>
<keyword evidence="3" id="KW-1185">Reference proteome</keyword>
<evidence type="ECO:0000313" key="2">
    <source>
        <dbReference type="EMBL" id="QDV81922.1"/>
    </source>
</evidence>
<evidence type="ECO:0000313" key="3">
    <source>
        <dbReference type="Proteomes" id="UP000318081"/>
    </source>
</evidence>
<proteinExistence type="predicted"/>
<dbReference type="Proteomes" id="UP000318081">
    <property type="component" value="Chromosome"/>
</dbReference>
<feature type="chain" id="PRO_5045068570" description="PEP-CTERM protein-sorting domain-containing protein" evidence="1">
    <location>
        <begin position="28"/>
        <end position="218"/>
    </location>
</feature>
<name>A0ABX5XIW8_9BACT</name>
<dbReference type="RefSeq" id="WP_145207647.1">
    <property type="nucleotide sequence ID" value="NZ_CP036432.1"/>
</dbReference>